<reference evidence="1 2" key="1">
    <citation type="submission" date="2016-01" db="EMBL/GenBank/DDBJ databases">
        <title>The new phylogeny of the genus Mycobacterium.</title>
        <authorList>
            <person name="Tarcisio F."/>
            <person name="Conor M."/>
            <person name="Antonella G."/>
            <person name="Elisabetta G."/>
            <person name="Giulia F.S."/>
            <person name="Sara T."/>
            <person name="Anna F."/>
            <person name="Clotilde B."/>
            <person name="Roberto B."/>
            <person name="Veronica D.S."/>
            <person name="Fabio R."/>
            <person name="Monica P."/>
            <person name="Olivier J."/>
            <person name="Enrico T."/>
            <person name="Nicola S."/>
        </authorList>
    </citation>
    <scope>NUCLEOTIDE SEQUENCE [LARGE SCALE GENOMIC DNA]</scope>
    <source>
        <strain evidence="1 2">DSM 45731</strain>
    </source>
</reference>
<dbReference type="AlphaFoldDB" id="A0A1X1US66"/>
<accession>A0A1X1US66</accession>
<dbReference type="SUPFAM" id="SSF140453">
    <property type="entry name" value="EsxAB dimer-like"/>
    <property type="match status" value="1"/>
</dbReference>
<comment type="caution">
    <text evidence="1">The sequence shown here is derived from an EMBL/GenBank/DDBJ whole genome shotgun (WGS) entry which is preliminary data.</text>
</comment>
<keyword evidence="2" id="KW-1185">Reference proteome</keyword>
<dbReference type="Gene3D" id="1.10.287.1060">
    <property type="entry name" value="ESAT-6-like"/>
    <property type="match status" value="1"/>
</dbReference>
<evidence type="ECO:0000313" key="1">
    <source>
        <dbReference type="EMBL" id="ORV59673.1"/>
    </source>
</evidence>
<name>A0A1X1US66_9MYCO</name>
<sequence length="96" mass="10370">MADAFSVDPDALADAVQRMGEFVRHTENMVGEIDSLVGHLHATWGGQAATAHAEAHQHWSRGEAMMREALAQLKTAGTAADRNYTGVMATNTTMWS</sequence>
<dbReference type="STRING" id="1260918.AWC06_16255"/>
<evidence type="ECO:0000313" key="2">
    <source>
        <dbReference type="Proteomes" id="UP000194000"/>
    </source>
</evidence>
<dbReference type="InterPro" id="IPR010310">
    <property type="entry name" value="T7SS_ESAT-6-like"/>
</dbReference>
<proteinExistence type="predicted"/>
<gene>
    <name evidence="1" type="ORF">AWC06_16255</name>
</gene>
<dbReference type="Pfam" id="PF06013">
    <property type="entry name" value="WXG100"/>
    <property type="match status" value="1"/>
</dbReference>
<dbReference type="RefSeq" id="WP_085197601.1">
    <property type="nucleotide sequence ID" value="NZ_JACKVI010000014.1"/>
</dbReference>
<organism evidence="1 2">
    <name type="scientific">Mycobacterium fragae</name>
    <dbReference type="NCBI Taxonomy" id="1260918"/>
    <lineage>
        <taxon>Bacteria</taxon>
        <taxon>Bacillati</taxon>
        <taxon>Actinomycetota</taxon>
        <taxon>Actinomycetes</taxon>
        <taxon>Mycobacteriales</taxon>
        <taxon>Mycobacteriaceae</taxon>
        <taxon>Mycobacterium</taxon>
    </lineage>
</organism>
<protein>
    <submittedName>
        <fullName evidence="1">Secretion protein</fullName>
    </submittedName>
</protein>
<dbReference type="InterPro" id="IPR036689">
    <property type="entry name" value="ESAT-6-like_sf"/>
</dbReference>
<dbReference type="Proteomes" id="UP000194000">
    <property type="component" value="Unassembled WGS sequence"/>
</dbReference>
<dbReference type="OrthoDB" id="4748308at2"/>
<dbReference type="EMBL" id="LQOW01000024">
    <property type="protein sequence ID" value="ORV59673.1"/>
    <property type="molecule type" value="Genomic_DNA"/>
</dbReference>